<gene>
    <name evidence="14" type="primary">LOC100899283</name>
</gene>
<keyword evidence="3 10" id="KW-0812">Transmembrane</keyword>
<dbReference type="GO" id="GO:0030246">
    <property type="term" value="F:carbohydrate binding"/>
    <property type="evidence" value="ECO:0007669"/>
    <property type="project" value="InterPro"/>
</dbReference>
<evidence type="ECO:0000313" key="13">
    <source>
        <dbReference type="Proteomes" id="UP000694867"/>
    </source>
</evidence>
<evidence type="ECO:0000256" key="3">
    <source>
        <dbReference type="ARBA" id="ARBA00022692"/>
    </source>
</evidence>
<evidence type="ECO:0000256" key="5">
    <source>
        <dbReference type="ARBA" id="ARBA00022824"/>
    </source>
</evidence>
<proteinExistence type="inferred from homology"/>
<dbReference type="InterPro" id="IPR021720">
    <property type="entry name" value="Malectin_dom"/>
</dbReference>
<feature type="signal peptide" evidence="11">
    <location>
        <begin position="1"/>
        <end position="19"/>
    </location>
</feature>
<keyword evidence="8" id="KW-0325">Glycoprotein</keyword>
<evidence type="ECO:0000256" key="9">
    <source>
        <dbReference type="ARBA" id="ARBA00023277"/>
    </source>
</evidence>
<evidence type="ECO:0000313" key="14">
    <source>
        <dbReference type="RefSeq" id="XP_003744971.1"/>
    </source>
</evidence>
<keyword evidence="5" id="KW-0256">Endoplasmic reticulum</keyword>
<keyword evidence="4 11" id="KW-0732">Signal</keyword>
<keyword evidence="9" id="KW-0119">Carbohydrate metabolism</keyword>
<feature type="domain" description="Malectin" evidence="12">
    <location>
        <begin position="34"/>
        <end position="197"/>
    </location>
</feature>
<dbReference type="GeneID" id="100899283"/>
<evidence type="ECO:0000256" key="7">
    <source>
        <dbReference type="ARBA" id="ARBA00023136"/>
    </source>
</evidence>
<dbReference type="InterPro" id="IPR039155">
    <property type="entry name" value="MLEC"/>
</dbReference>
<dbReference type="Gene3D" id="2.60.120.430">
    <property type="entry name" value="Galactose-binding lectin"/>
    <property type="match status" value="1"/>
</dbReference>
<evidence type="ECO:0000256" key="11">
    <source>
        <dbReference type="SAM" id="SignalP"/>
    </source>
</evidence>
<sequence length="284" mass="30900">MLRILTVACVLTTCRGADAVPPQGASSESQAPEVIYAINAGGDTHTDIHGIRYERDPLFGKSNCGTASEFGRTLLIARSHLNDQILYQTERYHTSTFGYDIPVSSDGNYVMILKFCEVYFDAPGQKIFDVVLNHEHIVVPNLDIFARVGRGVALDVVVPFKIKSNMLFVIGQQSTHTGEIRVEFAKGESDNPKINAVVIARGGPDSVHELIGPMPMPVPVAVQTAIEGETVKPVFTPLEESTDKTYATPPPADPAYGLEELMSLLPVIGAIGAFVPVLFCWFRI</sequence>
<evidence type="ECO:0000256" key="8">
    <source>
        <dbReference type="ARBA" id="ARBA00023180"/>
    </source>
</evidence>
<comment type="subcellular location">
    <subcellularLocation>
        <location evidence="1">Endoplasmic reticulum membrane</location>
        <topology evidence="1">Single-pass type I membrane protein</topology>
    </subcellularLocation>
</comment>
<evidence type="ECO:0000256" key="2">
    <source>
        <dbReference type="ARBA" id="ARBA00009141"/>
    </source>
</evidence>
<evidence type="ECO:0000256" key="1">
    <source>
        <dbReference type="ARBA" id="ARBA00004115"/>
    </source>
</evidence>
<organism evidence="13 14">
    <name type="scientific">Galendromus occidentalis</name>
    <name type="common">western predatory mite</name>
    <dbReference type="NCBI Taxonomy" id="34638"/>
    <lineage>
        <taxon>Eukaryota</taxon>
        <taxon>Metazoa</taxon>
        <taxon>Ecdysozoa</taxon>
        <taxon>Arthropoda</taxon>
        <taxon>Chelicerata</taxon>
        <taxon>Arachnida</taxon>
        <taxon>Acari</taxon>
        <taxon>Parasitiformes</taxon>
        <taxon>Mesostigmata</taxon>
        <taxon>Gamasina</taxon>
        <taxon>Phytoseioidea</taxon>
        <taxon>Phytoseiidae</taxon>
        <taxon>Typhlodrominae</taxon>
        <taxon>Galendromus</taxon>
    </lineage>
</organism>
<keyword evidence="7 10" id="KW-0472">Membrane</keyword>
<accession>A0AAJ6QV32</accession>
<dbReference type="RefSeq" id="XP_003744971.1">
    <property type="nucleotide sequence ID" value="XM_003744923.2"/>
</dbReference>
<name>A0AAJ6QV32_9ACAR</name>
<dbReference type="Proteomes" id="UP000694867">
    <property type="component" value="Unplaced"/>
</dbReference>
<keyword evidence="6 10" id="KW-1133">Transmembrane helix</keyword>
<evidence type="ECO:0000256" key="4">
    <source>
        <dbReference type="ARBA" id="ARBA00022729"/>
    </source>
</evidence>
<dbReference type="AlphaFoldDB" id="A0AAJ6QV32"/>
<protein>
    <submittedName>
        <fullName evidence="14">Malectin-A</fullName>
    </submittedName>
</protein>
<dbReference type="Pfam" id="PF11721">
    <property type="entry name" value="Malectin"/>
    <property type="match status" value="1"/>
</dbReference>
<comment type="similarity">
    <text evidence="2">Belongs to the malectin family.</text>
</comment>
<keyword evidence="13" id="KW-1185">Reference proteome</keyword>
<evidence type="ECO:0000256" key="6">
    <source>
        <dbReference type="ARBA" id="ARBA00022989"/>
    </source>
</evidence>
<evidence type="ECO:0000259" key="12">
    <source>
        <dbReference type="Pfam" id="PF11721"/>
    </source>
</evidence>
<reference evidence="14" key="1">
    <citation type="submission" date="2025-08" db="UniProtKB">
        <authorList>
            <consortium name="RefSeq"/>
        </authorList>
    </citation>
    <scope>IDENTIFICATION</scope>
</reference>
<dbReference type="KEGG" id="goe:100899283"/>
<feature type="transmembrane region" description="Helical" evidence="10">
    <location>
        <begin position="261"/>
        <end position="282"/>
    </location>
</feature>
<dbReference type="PANTHER" id="PTHR13460:SF0">
    <property type="entry name" value="MALECTIN"/>
    <property type="match status" value="1"/>
</dbReference>
<feature type="chain" id="PRO_5042582009" evidence="11">
    <location>
        <begin position="20"/>
        <end position="284"/>
    </location>
</feature>
<dbReference type="GO" id="GO:0005789">
    <property type="term" value="C:endoplasmic reticulum membrane"/>
    <property type="evidence" value="ECO:0007669"/>
    <property type="project" value="UniProtKB-SubCell"/>
</dbReference>
<dbReference type="PANTHER" id="PTHR13460">
    <property type="match status" value="1"/>
</dbReference>
<evidence type="ECO:0000256" key="10">
    <source>
        <dbReference type="SAM" id="Phobius"/>
    </source>
</evidence>